<gene>
    <name evidence="5" type="ORF">D7V32_08805</name>
</gene>
<proteinExistence type="inferred from homology"/>
<keyword evidence="4" id="KW-0732">Signal</keyword>
<evidence type="ECO:0000256" key="1">
    <source>
        <dbReference type="ARBA" id="ARBA00005622"/>
    </source>
</evidence>
<dbReference type="PANTHER" id="PTHR40841:SF2">
    <property type="entry name" value="SIDEROPHORE-DEGRADING ESTERASE (EUROFUNG)"/>
    <property type="match status" value="1"/>
</dbReference>
<dbReference type="Proteomes" id="UP000282388">
    <property type="component" value="Unassembled WGS sequence"/>
</dbReference>
<organism evidence="5 6">
    <name type="scientific">Acinetobacter tianfuensis</name>
    <dbReference type="NCBI Taxonomy" id="2419603"/>
    <lineage>
        <taxon>Bacteria</taxon>
        <taxon>Pseudomonadati</taxon>
        <taxon>Pseudomonadota</taxon>
        <taxon>Gammaproteobacteria</taxon>
        <taxon>Moraxellales</taxon>
        <taxon>Moraxellaceae</taxon>
        <taxon>Acinetobacter</taxon>
    </lineage>
</organism>
<dbReference type="EMBL" id="RAXV01000016">
    <property type="protein sequence ID" value="RKG31328.1"/>
    <property type="molecule type" value="Genomic_DNA"/>
</dbReference>
<dbReference type="Gene3D" id="3.40.50.1820">
    <property type="entry name" value="alpha/beta hydrolase"/>
    <property type="match status" value="1"/>
</dbReference>
<evidence type="ECO:0000313" key="5">
    <source>
        <dbReference type="EMBL" id="RKG31328.1"/>
    </source>
</evidence>
<accession>A0A3A8EB29</accession>
<feature type="chain" id="PRO_5017458772" evidence="4">
    <location>
        <begin position="26"/>
        <end position="298"/>
    </location>
</feature>
<feature type="signal peptide" evidence="4">
    <location>
        <begin position="1"/>
        <end position="25"/>
    </location>
</feature>
<dbReference type="GO" id="GO:0016788">
    <property type="term" value="F:hydrolase activity, acting on ester bonds"/>
    <property type="evidence" value="ECO:0007669"/>
    <property type="project" value="TreeGrafter"/>
</dbReference>
<feature type="region of interest" description="Disordered" evidence="3">
    <location>
        <begin position="127"/>
        <end position="146"/>
    </location>
</feature>
<dbReference type="SUPFAM" id="SSF53474">
    <property type="entry name" value="alpha/beta-Hydrolases"/>
    <property type="match status" value="1"/>
</dbReference>
<reference evidence="5 6" key="1">
    <citation type="submission" date="2018-09" db="EMBL/GenBank/DDBJ databases">
        <title>The draft genome of Acinetobacter spp. strains.</title>
        <authorList>
            <person name="Qin J."/>
            <person name="Feng Y."/>
            <person name="Zong Z."/>
        </authorList>
    </citation>
    <scope>NUCLEOTIDE SEQUENCE [LARGE SCALE GENOMIC DNA]</scope>
    <source>
        <strain evidence="5 6">WCHAc060012</strain>
    </source>
</reference>
<comment type="similarity">
    <text evidence="1">Belongs to the esterase D family.</text>
</comment>
<evidence type="ECO:0000313" key="6">
    <source>
        <dbReference type="Proteomes" id="UP000282388"/>
    </source>
</evidence>
<dbReference type="InterPro" id="IPR052558">
    <property type="entry name" value="Siderophore_Hydrolase_D"/>
</dbReference>
<dbReference type="PANTHER" id="PTHR40841">
    <property type="entry name" value="SIDEROPHORE TRIACETYLFUSARININE C ESTERASE"/>
    <property type="match status" value="1"/>
</dbReference>
<comment type="caution">
    <text evidence="5">The sequence shown here is derived from an EMBL/GenBank/DDBJ whole genome shotgun (WGS) entry which is preliminary data.</text>
</comment>
<dbReference type="AlphaFoldDB" id="A0A3A8EB29"/>
<dbReference type="Pfam" id="PF00756">
    <property type="entry name" value="Esterase"/>
    <property type="match status" value="1"/>
</dbReference>
<keyword evidence="6" id="KW-1185">Reference proteome</keyword>
<name>A0A3A8EB29_9GAMM</name>
<evidence type="ECO:0000256" key="3">
    <source>
        <dbReference type="SAM" id="MobiDB-lite"/>
    </source>
</evidence>
<keyword evidence="2 5" id="KW-0378">Hydrolase</keyword>
<evidence type="ECO:0000256" key="2">
    <source>
        <dbReference type="ARBA" id="ARBA00022801"/>
    </source>
</evidence>
<dbReference type="InterPro" id="IPR000801">
    <property type="entry name" value="Esterase-like"/>
</dbReference>
<dbReference type="InterPro" id="IPR029058">
    <property type="entry name" value="AB_hydrolase_fold"/>
</dbReference>
<dbReference type="OrthoDB" id="9784036at2"/>
<protein>
    <submittedName>
        <fullName evidence="5">Alpha/beta hydrolase</fullName>
    </submittedName>
</protein>
<evidence type="ECO:0000256" key="4">
    <source>
        <dbReference type="SAM" id="SignalP"/>
    </source>
</evidence>
<sequence>MLNLTKVFGLCLLAVSLLFTNFASAKPNIQPLGPNIADTKSQYYDFKIKKFSSKDQQRTYKVWLATPKAKTLAPQSVLFALDGNAFMDRLKEPMLAKMAQRHAPVLVVIGYDSHLPFVSEARSRDYTPADASGKIQPDPRSPDRLSGGSADFRKVVLEQIAPWVETQAQVDAQHVGLWGHSYGGLFVLDTLLNSSYFSHYFAASPSLTWADNRMLNKVLNSQVPYAKNKRLLLMEGDVVAGEGEKISTHFDQQSILNNRKIAHYLDEQNVKSKLMVYPNQSHGAMFNMAMTEILFTAF</sequence>